<keyword evidence="8" id="KW-1185">Reference proteome</keyword>
<dbReference type="PRINTS" id="PR00449">
    <property type="entry name" value="RASTRNSFRMNG"/>
</dbReference>
<dbReference type="GO" id="GO:0008270">
    <property type="term" value="F:zinc ion binding"/>
    <property type="evidence" value="ECO:0007669"/>
    <property type="project" value="UniProtKB-KW"/>
</dbReference>
<evidence type="ECO:0000256" key="1">
    <source>
        <dbReference type="ARBA" id="ARBA00022723"/>
    </source>
</evidence>
<dbReference type="InterPro" id="IPR038896">
    <property type="entry name" value="RNF170"/>
</dbReference>
<evidence type="ECO:0000259" key="6">
    <source>
        <dbReference type="PROSITE" id="PS50089"/>
    </source>
</evidence>
<dbReference type="InterPro" id="IPR027417">
    <property type="entry name" value="P-loop_NTPase"/>
</dbReference>
<dbReference type="SUPFAM" id="SSF57850">
    <property type="entry name" value="RING/U-box"/>
    <property type="match status" value="1"/>
</dbReference>
<dbReference type="PROSITE" id="PS00518">
    <property type="entry name" value="ZF_RING_1"/>
    <property type="match status" value="1"/>
</dbReference>
<feature type="region of interest" description="Disordered" evidence="5">
    <location>
        <begin position="243"/>
        <end position="297"/>
    </location>
</feature>
<dbReference type="GO" id="GO:0061630">
    <property type="term" value="F:ubiquitin protein ligase activity"/>
    <property type="evidence" value="ECO:0007669"/>
    <property type="project" value="InterPro"/>
</dbReference>
<keyword evidence="3" id="KW-0862">Zinc</keyword>
<dbReference type="AlphaFoldDB" id="A0AAU9P4P5"/>
<evidence type="ECO:0000256" key="3">
    <source>
        <dbReference type="ARBA" id="ARBA00022833"/>
    </source>
</evidence>
<reference evidence="7 8" key="1">
    <citation type="submission" date="2022-01" db="EMBL/GenBank/DDBJ databases">
        <authorList>
            <person name="Xiong W."/>
            <person name="Schranz E."/>
        </authorList>
    </citation>
    <scope>NUCLEOTIDE SEQUENCE [LARGE SCALE GENOMIC DNA]</scope>
</reference>
<dbReference type="SMART" id="SM00176">
    <property type="entry name" value="RAN"/>
    <property type="match status" value="1"/>
</dbReference>
<dbReference type="SUPFAM" id="SSF52540">
    <property type="entry name" value="P-loop containing nucleoside triphosphate hydrolases"/>
    <property type="match status" value="1"/>
</dbReference>
<name>A0AAU9P4P5_9ASTR</name>
<dbReference type="PROSITE" id="PS50089">
    <property type="entry name" value="ZF_RING_2"/>
    <property type="match status" value="1"/>
</dbReference>
<evidence type="ECO:0000313" key="8">
    <source>
        <dbReference type="Proteomes" id="UP001157418"/>
    </source>
</evidence>
<evidence type="ECO:0000256" key="4">
    <source>
        <dbReference type="PROSITE-ProRule" id="PRU00175"/>
    </source>
</evidence>
<dbReference type="InterPro" id="IPR001841">
    <property type="entry name" value="Znf_RING"/>
</dbReference>
<dbReference type="Pfam" id="PF13445">
    <property type="entry name" value="zf-RING_UBOX"/>
    <property type="match status" value="1"/>
</dbReference>
<accession>A0AAU9P4P5</accession>
<dbReference type="InterPro" id="IPR001806">
    <property type="entry name" value="Small_GTPase"/>
</dbReference>
<feature type="compositionally biased region" description="Basic and acidic residues" evidence="5">
    <location>
        <begin position="271"/>
        <end position="283"/>
    </location>
</feature>
<dbReference type="InterPro" id="IPR027370">
    <property type="entry name" value="Znf-RING_euk"/>
</dbReference>
<dbReference type="SMART" id="SM00174">
    <property type="entry name" value="RHO"/>
    <property type="match status" value="1"/>
</dbReference>
<dbReference type="SMART" id="SM00184">
    <property type="entry name" value="RING"/>
    <property type="match status" value="1"/>
</dbReference>
<dbReference type="EMBL" id="CAKMRJ010005523">
    <property type="protein sequence ID" value="CAH1445208.1"/>
    <property type="molecule type" value="Genomic_DNA"/>
</dbReference>
<evidence type="ECO:0000313" key="7">
    <source>
        <dbReference type="EMBL" id="CAH1445208.1"/>
    </source>
</evidence>
<sequence length="471" mass="53254">MEMTDCSAHDGHDHLLNLLLIGDSGVGKSSLVSRFTRGKFRPDPKPTSTNNIAARHVCVDGKVFKAQIVDIPGNSSYSDISTEVLSTNGALIVYDVTSLSTFENAEKWYKELQIANGEIEVMLIGNKSDLVNDFVTTCTDAGKELAERESLVFIETSAKDNKNVEKAFVEVVTLIFDKLIENGTMDAINMHMLFLKCLPKDPSNFSVRKRKWTTVLFLLRKRKRKNEDPHQDGVKHPKIVEIFDGNEGDDDHHHENDHYLSDGSDADERDENPRDNSDEKIEGFEQENPSLDLMQEDEQENSKSALLIVSERKKHGVDTDTPPDDDCCPICFDDFSIACKTNCGHWFCANCILQFWTYRTALQKCNCPICARPITELTPEASLLIIHEVEVMEALKNVQRYNRLFQGGFSGVIWKVFEVPDVFRRMLSGLMDPDRFRGNYYAMRIFALLMSCIYNMSSFDFIPTGTIGIGA</sequence>
<dbReference type="FunFam" id="3.40.50.300:FF:001447">
    <property type="entry name" value="Ras-related protein Rab-1B"/>
    <property type="match status" value="1"/>
</dbReference>
<keyword evidence="2 4" id="KW-0863">Zinc-finger</keyword>
<comment type="caution">
    <text evidence="7">The sequence shown here is derived from an EMBL/GenBank/DDBJ whole genome shotgun (WGS) entry which is preliminary data.</text>
</comment>
<evidence type="ECO:0000256" key="2">
    <source>
        <dbReference type="ARBA" id="ARBA00022771"/>
    </source>
</evidence>
<dbReference type="GO" id="GO:0005525">
    <property type="term" value="F:GTP binding"/>
    <property type="evidence" value="ECO:0007669"/>
    <property type="project" value="InterPro"/>
</dbReference>
<dbReference type="PANTHER" id="PTHR22894:SF6">
    <property type="entry name" value="E3 UBIQUITIN-PROTEIN LIGASE RNF170-LIKE ISOFORM X1"/>
    <property type="match status" value="1"/>
</dbReference>
<dbReference type="InterPro" id="IPR017907">
    <property type="entry name" value="Znf_RING_CS"/>
</dbReference>
<dbReference type="PROSITE" id="PS51421">
    <property type="entry name" value="RAS"/>
    <property type="match status" value="1"/>
</dbReference>
<keyword evidence="1" id="KW-0479">Metal-binding</keyword>
<proteinExistence type="predicted"/>
<dbReference type="SMART" id="SM00173">
    <property type="entry name" value="RAS"/>
    <property type="match status" value="1"/>
</dbReference>
<dbReference type="InterPro" id="IPR013083">
    <property type="entry name" value="Znf_RING/FYVE/PHD"/>
</dbReference>
<protein>
    <recommendedName>
        <fullName evidence="6">RING-type domain-containing protein</fullName>
    </recommendedName>
</protein>
<evidence type="ECO:0000256" key="5">
    <source>
        <dbReference type="SAM" id="MobiDB-lite"/>
    </source>
</evidence>
<feature type="domain" description="RING-type" evidence="6">
    <location>
        <begin position="328"/>
        <end position="370"/>
    </location>
</feature>
<organism evidence="7 8">
    <name type="scientific">Lactuca virosa</name>
    <dbReference type="NCBI Taxonomy" id="75947"/>
    <lineage>
        <taxon>Eukaryota</taxon>
        <taxon>Viridiplantae</taxon>
        <taxon>Streptophyta</taxon>
        <taxon>Embryophyta</taxon>
        <taxon>Tracheophyta</taxon>
        <taxon>Spermatophyta</taxon>
        <taxon>Magnoliopsida</taxon>
        <taxon>eudicotyledons</taxon>
        <taxon>Gunneridae</taxon>
        <taxon>Pentapetalae</taxon>
        <taxon>asterids</taxon>
        <taxon>campanulids</taxon>
        <taxon>Asterales</taxon>
        <taxon>Asteraceae</taxon>
        <taxon>Cichorioideae</taxon>
        <taxon>Cichorieae</taxon>
        <taxon>Lactucinae</taxon>
        <taxon>Lactuca</taxon>
    </lineage>
</organism>
<dbReference type="Pfam" id="PF00071">
    <property type="entry name" value="Ras"/>
    <property type="match status" value="1"/>
</dbReference>
<dbReference type="PROSITE" id="PS51419">
    <property type="entry name" value="RAB"/>
    <property type="match status" value="1"/>
</dbReference>
<dbReference type="GO" id="GO:0003924">
    <property type="term" value="F:GTPase activity"/>
    <property type="evidence" value="ECO:0007669"/>
    <property type="project" value="InterPro"/>
</dbReference>
<dbReference type="NCBIfam" id="TIGR00231">
    <property type="entry name" value="small_GTP"/>
    <property type="match status" value="1"/>
</dbReference>
<dbReference type="SMART" id="SM00175">
    <property type="entry name" value="RAB"/>
    <property type="match status" value="1"/>
</dbReference>
<dbReference type="InterPro" id="IPR005225">
    <property type="entry name" value="Small_GTP-bd"/>
</dbReference>
<dbReference type="Gene3D" id="3.40.50.300">
    <property type="entry name" value="P-loop containing nucleotide triphosphate hydrolases"/>
    <property type="match status" value="1"/>
</dbReference>
<dbReference type="PANTHER" id="PTHR22894">
    <property type="entry name" value="RING-TYPE DOMAIN-CONTAINING PROTEIN"/>
    <property type="match status" value="1"/>
</dbReference>
<feature type="compositionally biased region" description="Basic and acidic residues" evidence="5">
    <location>
        <begin position="250"/>
        <end position="260"/>
    </location>
</feature>
<gene>
    <name evidence="7" type="ORF">LVIROSA_LOCUS30985</name>
</gene>
<dbReference type="Gene3D" id="3.30.40.10">
    <property type="entry name" value="Zinc/RING finger domain, C3HC4 (zinc finger)"/>
    <property type="match status" value="1"/>
</dbReference>
<dbReference type="Proteomes" id="UP001157418">
    <property type="component" value="Unassembled WGS sequence"/>
</dbReference>